<dbReference type="PRINTS" id="PR00260">
    <property type="entry name" value="CHEMTRNSDUCR"/>
</dbReference>
<feature type="transmembrane region" description="Helical" evidence="7">
    <location>
        <begin position="56"/>
        <end position="74"/>
    </location>
</feature>
<keyword evidence="7" id="KW-1133">Transmembrane helix</keyword>
<dbReference type="RefSeq" id="WP_244358156.1">
    <property type="nucleotide sequence ID" value="NZ_JAJNNZ010000011.1"/>
</dbReference>
<dbReference type="Pfam" id="PF00015">
    <property type="entry name" value="MCPsignal"/>
    <property type="match status" value="1"/>
</dbReference>
<dbReference type="InterPro" id="IPR051310">
    <property type="entry name" value="MCP_chemotaxis"/>
</dbReference>
<feature type="coiled-coil region" evidence="5">
    <location>
        <begin position="409"/>
        <end position="436"/>
    </location>
</feature>
<proteinExistence type="inferred from homology"/>
<reference evidence="9" key="1">
    <citation type="submission" date="2021-11" db="EMBL/GenBank/DDBJ databases">
        <title>Vibrio ZSDE26 sp. nov. and Vibrio ZSDZ34 sp. nov., isolated from coastal seawater in Qingdao.</title>
        <authorList>
            <person name="Zhang P."/>
        </authorList>
    </citation>
    <scope>NUCLEOTIDE SEQUENCE</scope>
    <source>
        <strain evidence="9">ZSDZ34</strain>
    </source>
</reference>
<feature type="transmembrane region" description="Helical" evidence="7">
    <location>
        <begin position="110"/>
        <end position="128"/>
    </location>
</feature>
<keyword evidence="5" id="KW-0175">Coiled coil</keyword>
<accession>A0A9X1WG88</accession>
<feature type="compositionally biased region" description="Low complexity" evidence="6">
    <location>
        <begin position="255"/>
        <end position="268"/>
    </location>
</feature>
<evidence type="ECO:0000256" key="7">
    <source>
        <dbReference type="SAM" id="Phobius"/>
    </source>
</evidence>
<dbReference type="SUPFAM" id="SSF58104">
    <property type="entry name" value="Methyl-accepting chemotaxis protein (MCP) signaling domain"/>
    <property type="match status" value="1"/>
</dbReference>
<evidence type="ECO:0000256" key="4">
    <source>
        <dbReference type="PROSITE-ProRule" id="PRU00284"/>
    </source>
</evidence>
<dbReference type="InterPro" id="IPR004090">
    <property type="entry name" value="Chemotax_Me-accpt_rcpt"/>
</dbReference>
<dbReference type="AlphaFoldDB" id="A0A9X1WG88"/>
<feature type="domain" description="Methyl-accepting transducer" evidence="8">
    <location>
        <begin position="233"/>
        <end position="455"/>
    </location>
</feature>
<evidence type="ECO:0000313" key="9">
    <source>
        <dbReference type="EMBL" id="MCJ2377910.1"/>
    </source>
</evidence>
<evidence type="ECO:0000256" key="5">
    <source>
        <dbReference type="SAM" id="Coils"/>
    </source>
</evidence>
<evidence type="ECO:0000256" key="1">
    <source>
        <dbReference type="ARBA" id="ARBA00022500"/>
    </source>
</evidence>
<evidence type="ECO:0000256" key="2">
    <source>
        <dbReference type="ARBA" id="ARBA00023224"/>
    </source>
</evidence>
<feature type="transmembrane region" description="Helical" evidence="7">
    <location>
        <begin position="80"/>
        <end position="98"/>
    </location>
</feature>
<dbReference type="GO" id="GO:0007165">
    <property type="term" value="P:signal transduction"/>
    <property type="evidence" value="ECO:0007669"/>
    <property type="project" value="UniProtKB-KW"/>
</dbReference>
<dbReference type="PROSITE" id="PS50111">
    <property type="entry name" value="CHEMOTAXIS_TRANSDUC_2"/>
    <property type="match status" value="1"/>
</dbReference>
<dbReference type="SMART" id="SM00283">
    <property type="entry name" value="MA"/>
    <property type="match status" value="1"/>
</dbReference>
<feature type="region of interest" description="Disordered" evidence="6">
    <location>
        <begin position="249"/>
        <end position="270"/>
    </location>
</feature>
<evidence type="ECO:0000256" key="6">
    <source>
        <dbReference type="SAM" id="MobiDB-lite"/>
    </source>
</evidence>
<dbReference type="Proteomes" id="UP001139488">
    <property type="component" value="Unassembled WGS sequence"/>
</dbReference>
<organism evidence="9 10">
    <name type="scientific">Vibrio gelatinilyticus</name>
    <dbReference type="NCBI Taxonomy" id="2893468"/>
    <lineage>
        <taxon>Bacteria</taxon>
        <taxon>Pseudomonadati</taxon>
        <taxon>Pseudomonadota</taxon>
        <taxon>Gammaproteobacteria</taxon>
        <taxon>Vibrionales</taxon>
        <taxon>Vibrionaceae</taxon>
        <taxon>Vibrio</taxon>
    </lineage>
</organism>
<dbReference type="GO" id="GO:0004888">
    <property type="term" value="F:transmembrane signaling receptor activity"/>
    <property type="evidence" value="ECO:0007669"/>
    <property type="project" value="InterPro"/>
</dbReference>
<dbReference type="GO" id="GO:0016020">
    <property type="term" value="C:membrane"/>
    <property type="evidence" value="ECO:0007669"/>
    <property type="project" value="InterPro"/>
</dbReference>
<keyword evidence="1" id="KW-0145">Chemotaxis</keyword>
<keyword evidence="7" id="KW-0472">Membrane</keyword>
<name>A0A9X1WG88_9VIBR</name>
<comment type="similarity">
    <text evidence="3">Belongs to the methyl-accepting chemotaxis (MCP) protein family.</text>
</comment>
<dbReference type="GO" id="GO:0006935">
    <property type="term" value="P:chemotaxis"/>
    <property type="evidence" value="ECO:0007669"/>
    <property type="project" value="UniProtKB-KW"/>
</dbReference>
<dbReference type="PANTHER" id="PTHR43531:SF11">
    <property type="entry name" value="METHYL-ACCEPTING CHEMOTAXIS PROTEIN 3"/>
    <property type="match status" value="1"/>
</dbReference>
<gene>
    <name evidence="9" type="ORF">LNL84_13820</name>
</gene>
<comment type="caution">
    <text evidence="9">The sequence shown here is derived from an EMBL/GenBank/DDBJ whole genome shotgun (WGS) entry which is preliminary data.</text>
</comment>
<protein>
    <submittedName>
        <fullName evidence="9">Methyl-accepting chemotaxis protein</fullName>
    </submittedName>
</protein>
<dbReference type="InterPro" id="IPR004089">
    <property type="entry name" value="MCPsignal_dom"/>
</dbReference>
<dbReference type="PANTHER" id="PTHR43531">
    <property type="entry name" value="PROTEIN ICFG"/>
    <property type="match status" value="1"/>
</dbReference>
<keyword evidence="2 4" id="KW-0807">Transducer</keyword>
<keyword evidence="10" id="KW-1185">Reference proteome</keyword>
<evidence type="ECO:0000259" key="8">
    <source>
        <dbReference type="PROSITE" id="PS50111"/>
    </source>
</evidence>
<dbReference type="Gene3D" id="1.10.287.950">
    <property type="entry name" value="Methyl-accepting chemotaxis protein"/>
    <property type="match status" value="1"/>
</dbReference>
<feature type="transmembrane region" description="Helical" evidence="7">
    <location>
        <begin position="27"/>
        <end position="44"/>
    </location>
</feature>
<evidence type="ECO:0000256" key="3">
    <source>
        <dbReference type="ARBA" id="ARBA00029447"/>
    </source>
</evidence>
<keyword evidence="7" id="KW-0812">Transmembrane</keyword>
<evidence type="ECO:0000313" key="10">
    <source>
        <dbReference type="Proteomes" id="UP001139488"/>
    </source>
</evidence>
<sequence length="481" mass="52194">MGTGPNWQRFIYSETKLPSHEMRGAETTAVFAIVALCVGVYSAFKWSANGHSTLITSSYLLVIAELMSLAVLKYTRHYKISMHLGFAGMVGHATNIIYQSGGVVESTQTYWVPLLIVAFFLSASRVAALSWSVFIISMSAMMTYAHVSGYMFPQIELTQAKQNIEIWSGTLLPLAVICFAQSFTVKQKESAIHHAEKARQDSEEVAQQAIEGETKLNQLLASVNESSNELDGVMQQVKGESAALTEQMSSLGMNSSSQASAAEEMSQQLGQLSQVTDNSVDFMHQVTEKSESVRQQAEMSNGALQASTEAINNIDESNKKVVAVIELITAVAEQTNLLALNAAIEAARAGEHGRGFAVVADQVRELSSKTSDSVSEIRGLISNSQQQIDAGHATIKETVTQLSDMIEKVQTISQDVDQLTQLLNQQNEAISELNLASTDVARSVVSTNHISEDVQQISHNLDEQITQGATLSERLRAAVNA</sequence>
<dbReference type="EMBL" id="JAJNNZ010000011">
    <property type="protein sequence ID" value="MCJ2377910.1"/>
    <property type="molecule type" value="Genomic_DNA"/>
</dbReference>